<dbReference type="AlphaFoldDB" id="A0A834G9L1"/>
<dbReference type="Proteomes" id="UP000626092">
    <property type="component" value="Unassembled WGS sequence"/>
</dbReference>
<dbReference type="InterPro" id="IPR008906">
    <property type="entry name" value="HATC_C_dom"/>
</dbReference>
<dbReference type="EMBL" id="WJXA01000012">
    <property type="protein sequence ID" value="KAF7124301.1"/>
    <property type="molecule type" value="Genomic_DNA"/>
</dbReference>
<dbReference type="InterPro" id="IPR025525">
    <property type="entry name" value="hAT-like_transposase_RNase-H"/>
</dbReference>
<dbReference type="GO" id="GO:0003677">
    <property type="term" value="F:DNA binding"/>
    <property type="evidence" value="ECO:0007669"/>
    <property type="project" value="InterPro"/>
</dbReference>
<accession>A0A834G9L1</accession>
<keyword evidence="5" id="KW-1185">Reference proteome</keyword>
<evidence type="ECO:0000313" key="5">
    <source>
        <dbReference type="Proteomes" id="UP000626092"/>
    </source>
</evidence>
<dbReference type="PANTHER" id="PTHR23272:SF193">
    <property type="entry name" value="OS07G0624100 PROTEIN"/>
    <property type="match status" value="1"/>
</dbReference>
<name>A0A834G9L1_RHOSS</name>
<proteinExistence type="predicted"/>
<evidence type="ECO:0000259" key="2">
    <source>
        <dbReference type="Pfam" id="PF05699"/>
    </source>
</evidence>
<dbReference type="Pfam" id="PF14372">
    <property type="entry name" value="hAT-like_RNase-H"/>
    <property type="match status" value="1"/>
</dbReference>
<dbReference type="InterPro" id="IPR012337">
    <property type="entry name" value="RNaseH-like_sf"/>
</dbReference>
<feature type="region of interest" description="Disordered" evidence="1">
    <location>
        <begin position="207"/>
        <end position="233"/>
    </location>
</feature>
<comment type="caution">
    <text evidence="4">The sequence shown here is derived from an EMBL/GenBank/DDBJ whole genome shotgun (WGS) entry which is preliminary data.</text>
</comment>
<feature type="domain" description="HAT C-terminal dimerisation" evidence="2">
    <location>
        <begin position="254"/>
        <end position="315"/>
    </location>
</feature>
<organism evidence="4 5">
    <name type="scientific">Rhododendron simsii</name>
    <name type="common">Sims's rhododendron</name>
    <dbReference type="NCBI Taxonomy" id="118357"/>
    <lineage>
        <taxon>Eukaryota</taxon>
        <taxon>Viridiplantae</taxon>
        <taxon>Streptophyta</taxon>
        <taxon>Embryophyta</taxon>
        <taxon>Tracheophyta</taxon>
        <taxon>Spermatophyta</taxon>
        <taxon>Magnoliopsida</taxon>
        <taxon>eudicotyledons</taxon>
        <taxon>Gunneridae</taxon>
        <taxon>Pentapetalae</taxon>
        <taxon>asterids</taxon>
        <taxon>Ericales</taxon>
        <taxon>Ericaceae</taxon>
        <taxon>Ericoideae</taxon>
        <taxon>Rhodoreae</taxon>
        <taxon>Rhododendron</taxon>
    </lineage>
</organism>
<evidence type="ECO:0008006" key="6">
    <source>
        <dbReference type="Google" id="ProtNLM"/>
    </source>
</evidence>
<evidence type="ECO:0000256" key="1">
    <source>
        <dbReference type="SAM" id="MobiDB-lite"/>
    </source>
</evidence>
<feature type="domain" description="hAT-like transposase RNase-H fold" evidence="3">
    <location>
        <begin position="133"/>
        <end position="202"/>
    </location>
</feature>
<evidence type="ECO:0000313" key="4">
    <source>
        <dbReference type="EMBL" id="KAF7124301.1"/>
    </source>
</evidence>
<evidence type="ECO:0000259" key="3">
    <source>
        <dbReference type="Pfam" id="PF14372"/>
    </source>
</evidence>
<dbReference type="Pfam" id="PF05699">
    <property type="entry name" value="Dimer_Tnp_hAT"/>
    <property type="match status" value="1"/>
</dbReference>
<reference evidence="4" key="1">
    <citation type="submission" date="2019-11" db="EMBL/GenBank/DDBJ databases">
        <authorList>
            <person name="Liu Y."/>
            <person name="Hou J."/>
            <person name="Li T.-Q."/>
            <person name="Guan C.-H."/>
            <person name="Wu X."/>
            <person name="Wu H.-Z."/>
            <person name="Ling F."/>
            <person name="Zhang R."/>
            <person name="Shi X.-G."/>
            <person name="Ren J.-P."/>
            <person name="Chen E.-F."/>
            <person name="Sun J.-M."/>
        </authorList>
    </citation>
    <scope>NUCLEOTIDE SEQUENCE</scope>
    <source>
        <strain evidence="4">Adult_tree_wgs_1</strain>
        <tissue evidence="4">Leaves</tissue>
    </source>
</reference>
<sequence>MAGPQMSCVEEIKDSLNLCEQPIVDVLTEEPIGDPSLSPAEAEGSIVRIRNAVKYVRSSPQREQRFKACVEKERITSFERLEDKDPLYPLELSDGCPPIRDWDDARYFADFLQKFYDATIRLSGSTYVTSNICMARKMLTKFDKYWGKVEKINMLLMITIVLDPRYKFRYVKFCFSEFYESTIVERFITKVKAELKRMYDEYQKFNVGSSSSSKTSTDITNEQPFVEGSGKTTSLQSKFRKHLEEVETDGGKSEVDKYLEELCEKETSNFDILIWWKVNSSKYVILSKVARDVLAIPVSTVASESAFSTGGRVID</sequence>
<protein>
    <recommendedName>
        <fullName evidence="6">Zinc finger BED domain-containing protein RICESLEEPER 2-like</fullName>
    </recommendedName>
</protein>
<dbReference type="PANTHER" id="PTHR23272">
    <property type="entry name" value="BED FINGER-RELATED"/>
    <property type="match status" value="1"/>
</dbReference>
<dbReference type="SUPFAM" id="SSF53098">
    <property type="entry name" value="Ribonuclease H-like"/>
    <property type="match status" value="1"/>
</dbReference>
<dbReference type="GO" id="GO:0046983">
    <property type="term" value="F:protein dimerization activity"/>
    <property type="evidence" value="ECO:0007669"/>
    <property type="project" value="InterPro"/>
</dbReference>
<gene>
    <name evidence="4" type="ORF">RHSIM_Rhsim12G0168900</name>
</gene>
<dbReference type="OrthoDB" id="1718237at2759"/>